<dbReference type="InterPro" id="IPR004794">
    <property type="entry name" value="Eubact_RibD"/>
</dbReference>
<evidence type="ECO:0000256" key="7">
    <source>
        <dbReference type="ARBA" id="ARBA00022723"/>
    </source>
</evidence>
<dbReference type="InterPro" id="IPR016193">
    <property type="entry name" value="Cytidine_deaminase-like"/>
</dbReference>
<dbReference type="GO" id="GO:0008270">
    <property type="term" value="F:zinc ion binding"/>
    <property type="evidence" value="ECO:0007669"/>
    <property type="project" value="InterPro"/>
</dbReference>
<dbReference type="GO" id="GO:0009231">
    <property type="term" value="P:riboflavin biosynthetic process"/>
    <property type="evidence" value="ECO:0007669"/>
    <property type="project" value="UniProtKB-KW"/>
</dbReference>
<gene>
    <name evidence="17" type="primary">ribD</name>
    <name evidence="17" type="ORF">JCR33_20920</name>
</gene>
<dbReference type="InterPro" id="IPR024072">
    <property type="entry name" value="DHFR-like_dom_sf"/>
</dbReference>
<feature type="binding site" evidence="15">
    <location>
        <position position="58"/>
    </location>
    <ligand>
        <name>Zn(2+)</name>
        <dbReference type="ChEBI" id="CHEBI:29105"/>
        <note>catalytic</note>
    </ligand>
</feature>
<feature type="active site" description="Proton donor" evidence="13">
    <location>
        <position position="60"/>
    </location>
</feature>
<dbReference type="Proteomes" id="UP000609531">
    <property type="component" value="Unassembled WGS sequence"/>
</dbReference>
<dbReference type="Gene3D" id="3.40.430.10">
    <property type="entry name" value="Dihydrofolate Reductase, subunit A"/>
    <property type="match status" value="1"/>
</dbReference>
<evidence type="ECO:0000256" key="6">
    <source>
        <dbReference type="ARBA" id="ARBA00022619"/>
    </source>
</evidence>
<feature type="binding site" evidence="14">
    <location>
        <position position="192"/>
    </location>
    <ligand>
        <name>substrate</name>
    </ligand>
</feature>
<feature type="binding site" evidence="14">
    <location>
        <position position="304"/>
    </location>
    <ligand>
        <name>substrate</name>
    </ligand>
</feature>
<dbReference type="CDD" id="cd01284">
    <property type="entry name" value="Riboflavin_deaminase-reductase"/>
    <property type="match status" value="1"/>
</dbReference>
<dbReference type="Pfam" id="PF01872">
    <property type="entry name" value="RibD_C"/>
    <property type="match status" value="1"/>
</dbReference>
<name>A0A934ISW3_9HYPH</name>
<keyword evidence="12 17" id="KW-0378">Hydrolase</keyword>
<comment type="catalytic activity">
    <reaction evidence="12">
        <text>2,5-diamino-6-hydroxy-4-(5-phosphoribosylamino)-pyrimidine + H2O + H(+) = 5-amino-6-(5-phospho-D-ribosylamino)uracil + NH4(+)</text>
        <dbReference type="Rhea" id="RHEA:21868"/>
        <dbReference type="ChEBI" id="CHEBI:15377"/>
        <dbReference type="ChEBI" id="CHEBI:15378"/>
        <dbReference type="ChEBI" id="CHEBI:28938"/>
        <dbReference type="ChEBI" id="CHEBI:58453"/>
        <dbReference type="ChEBI" id="CHEBI:58614"/>
        <dbReference type="EC" id="3.5.4.26"/>
    </reaction>
</comment>
<dbReference type="SUPFAM" id="SSF53597">
    <property type="entry name" value="Dihydrofolate reductase-like"/>
    <property type="match status" value="1"/>
</dbReference>
<dbReference type="SUPFAM" id="SSF53927">
    <property type="entry name" value="Cytidine deaminase-like"/>
    <property type="match status" value="1"/>
</dbReference>
<evidence type="ECO:0000256" key="2">
    <source>
        <dbReference type="ARBA" id="ARBA00004882"/>
    </source>
</evidence>
<keyword evidence="8 12" id="KW-0862">Zinc</keyword>
<dbReference type="EC" id="3.5.4.26" evidence="12"/>
<dbReference type="GO" id="GO:0008835">
    <property type="term" value="F:diaminohydroxyphosphoribosylaminopyrimidine deaminase activity"/>
    <property type="evidence" value="ECO:0007669"/>
    <property type="project" value="UniProtKB-EC"/>
</dbReference>
<evidence type="ECO:0000256" key="10">
    <source>
        <dbReference type="ARBA" id="ARBA00023002"/>
    </source>
</evidence>
<evidence type="ECO:0000313" key="17">
    <source>
        <dbReference type="EMBL" id="MBJ3778176.1"/>
    </source>
</evidence>
<feature type="binding site" evidence="14">
    <location>
        <position position="208"/>
    </location>
    <ligand>
        <name>NADP(+)</name>
        <dbReference type="ChEBI" id="CHEBI:58349"/>
    </ligand>
</feature>
<dbReference type="RefSeq" id="WP_198884083.1">
    <property type="nucleotide sequence ID" value="NZ_JAEKJA010000024.1"/>
</dbReference>
<comment type="similarity">
    <text evidence="4 12">In the N-terminal section; belongs to the cytidine and deoxycytidylate deaminase family.</text>
</comment>
<feature type="binding site" evidence="14">
    <location>
        <position position="212"/>
    </location>
    <ligand>
        <name>substrate</name>
    </ligand>
</feature>
<comment type="pathway">
    <text evidence="2 12">Cofactor biosynthesis; riboflavin biosynthesis; 5-amino-6-(D-ribitylamino)uracil from GTP: step 2/4.</text>
</comment>
<evidence type="ECO:0000256" key="15">
    <source>
        <dbReference type="PIRSR" id="PIRSR006769-3"/>
    </source>
</evidence>
<dbReference type="Pfam" id="PF00383">
    <property type="entry name" value="dCMP_cyt_deam_1"/>
    <property type="match status" value="1"/>
</dbReference>
<evidence type="ECO:0000256" key="8">
    <source>
        <dbReference type="ARBA" id="ARBA00022833"/>
    </source>
</evidence>
<dbReference type="PROSITE" id="PS00903">
    <property type="entry name" value="CYT_DCMP_DEAMINASES_1"/>
    <property type="match status" value="1"/>
</dbReference>
<dbReference type="PIRSF" id="PIRSF006769">
    <property type="entry name" value="RibD"/>
    <property type="match status" value="1"/>
</dbReference>
<feature type="binding site" evidence="14">
    <location>
        <position position="204"/>
    </location>
    <ligand>
        <name>NADP(+)</name>
        <dbReference type="ChEBI" id="CHEBI:58349"/>
    </ligand>
</feature>
<keyword evidence="7 12" id="KW-0479">Metal-binding</keyword>
<feature type="binding site" evidence="15">
    <location>
        <position position="83"/>
    </location>
    <ligand>
        <name>Zn(2+)</name>
        <dbReference type="ChEBI" id="CHEBI:29105"/>
        <note>catalytic</note>
    </ligand>
</feature>
<dbReference type="PANTHER" id="PTHR38011:SF7">
    <property type="entry name" value="2,5-DIAMINO-6-RIBOSYLAMINO-4(3H)-PYRIMIDINONE 5'-PHOSPHATE REDUCTASE"/>
    <property type="match status" value="1"/>
</dbReference>
<evidence type="ECO:0000256" key="13">
    <source>
        <dbReference type="PIRSR" id="PIRSR006769-1"/>
    </source>
</evidence>
<feature type="binding site" evidence="14">
    <location>
        <position position="231"/>
    </location>
    <ligand>
        <name>NADP(+)</name>
        <dbReference type="ChEBI" id="CHEBI:58349"/>
    </ligand>
</feature>
<evidence type="ECO:0000256" key="14">
    <source>
        <dbReference type="PIRSR" id="PIRSR006769-2"/>
    </source>
</evidence>
<feature type="binding site" evidence="14">
    <location>
        <position position="162"/>
    </location>
    <ligand>
        <name>NADP(+)</name>
        <dbReference type="ChEBI" id="CHEBI:58349"/>
    </ligand>
</feature>
<feature type="binding site" evidence="14">
    <location>
        <position position="215"/>
    </location>
    <ligand>
        <name>substrate</name>
    </ligand>
</feature>
<feature type="binding site" evidence="15">
    <location>
        <position position="92"/>
    </location>
    <ligand>
        <name>Zn(2+)</name>
        <dbReference type="ChEBI" id="CHEBI:29105"/>
        <note>catalytic</note>
    </ligand>
</feature>
<keyword evidence="6 12" id="KW-0686">Riboflavin biosynthesis</keyword>
<dbReference type="EMBL" id="JAEKJA010000024">
    <property type="protein sequence ID" value="MBJ3778176.1"/>
    <property type="molecule type" value="Genomic_DNA"/>
</dbReference>
<comment type="function">
    <text evidence="1 12">Converts 2,5-diamino-6-(ribosylamino)-4(3h)-pyrimidinone 5'-phosphate into 5-amino-6-(ribosylamino)-2,4(1h,3h)-pyrimidinedione 5'-phosphate.</text>
</comment>
<dbReference type="EC" id="1.1.1.193" evidence="12"/>
<keyword evidence="10 12" id="KW-0560">Oxidoreductase</keyword>
<dbReference type="InterPro" id="IPR050765">
    <property type="entry name" value="Riboflavin_Biosynth_HTPR"/>
</dbReference>
<keyword evidence="9 12" id="KW-0521">NADP</keyword>
<dbReference type="Gene3D" id="3.40.140.10">
    <property type="entry name" value="Cytidine Deaminase, domain 2"/>
    <property type="match status" value="1"/>
</dbReference>
<dbReference type="PROSITE" id="PS51747">
    <property type="entry name" value="CYT_DCMP_DEAMINASES_2"/>
    <property type="match status" value="1"/>
</dbReference>
<evidence type="ECO:0000256" key="5">
    <source>
        <dbReference type="ARBA" id="ARBA00007417"/>
    </source>
</evidence>
<protein>
    <recommendedName>
        <fullName evidence="12">Riboflavin biosynthesis protein RibD</fullName>
    </recommendedName>
    <domain>
        <recommendedName>
            <fullName evidence="12">Diaminohydroxyphosphoribosylaminopyrimidine deaminase</fullName>
            <shortName evidence="12">DRAP deaminase</shortName>
            <ecNumber evidence="12">3.5.4.26</ecNumber>
        </recommendedName>
        <alternativeName>
            <fullName evidence="12">Riboflavin-specific deaminase</fullName>
        </alternativeName>
    </domain>
    <domain>
        <recommendedName>
            <fullName evidence="12">5-amino-6-(5-phosphoribosylamino)uracil reductase</fullName>
            <ecNumber evidence="12">1.1.1.193</ecNumber>
        </recommendedName>
        <alternativeName>
            <fullName evidence="12">HTP reductase</fullName>
        </alternativeName>
    </domain>
</protein>
<evidence type="ECO:0000313" key="18">
    <source>
        <dbReference type="Proteomes" id="UP000609531"/>
    </source>
</evidence>
<keyword evidence="11" id="KW-0511">Multifunctional enzyme</keyword>
<evidence type="ECO:0000256" key="1">
    <source>
        <dbReference type="ARBA" id="ARBA00002151"/>
    </source>
</evidence>
<feature type="binding site" evidence="14">
    <location>
        <begin position="306"/>
        <end position="312"/>
    </location>
    <ligand>
        <name>NADP(+)</name>
        <dbReference type="ChEBI" id="CHEBI:58349"/>
    </ligand>
</feature>
<reference evidence="17" key="1">
    <citation type="submission" date="2020-12" db="EMBL/GenBank/DDBJ databases">
        <title>Bacterial taxonomy.</title>
        <authorList>
            <person name="Pan X."/>
        </authorList>
    </citation>
    <scope>NUCLEOTIDE SEQUENCE</scope>
    <source>
        <strain evidence="17">B2012</strain>
    </source>
</reference>
<dbReference type="InterPro" id="IPR016192">
    <property type="entry name" value="APOBEC/CMP_deaminase_Zn-bd"/>
</dbReference>
<evidence type="ECO:0000256" key="12">
    <source>
        <dbReference type="PIRNR" id="PIRNR006769"/>
    </source>
</evidence>
<accession>A0A934ISW3</accession>
<evidence type="ECO:0000256" key="9">
    <source>
        <dbReference type="ARBA" id="ARBA00022857"/>
    </source>
</evidence>
<comment type="pathway">
    <text evidence="3 12">Cofactor biosynthesis; riboflavin biosynthesis; 5-amino-6-(D-ribitylamino)uracil from GTP: step 3/4.</text>
</comment>
<dbReference type="PANTHER" id="PTHR38011">
    <property type="entry name" value="DIHYDROFOLATE REDUCTASE FAMILY PROTEIN (AFU_ORTHOLOGUE AFUA_8G06820)"/>
    <property type="match status" value="1"/>
</dbReference>
<sequence length="372" mass="38542">MTSEAEDRRFMAAALAIGRQGQGRTAPNPPVGAVLVRQGPLGPVIVGAGRSGDGGRPHAERYALAEAGGEAEGATLYVSLEPCSHFGRTPPCADALVGARIGRAVIAIEDPNPMVSGKGTEKLREAGIPLTFGVRADEARRDLAGHITRMTLGRPHVRLKMAVDAEGAVGRRGAGQVAITGALANTRTHLLRAECDAIAVGVGTVVADDPVLTCRLPGLARWSPVRVVFDSDANVPPTARLFADAATIPVIVFVGEGADAGRIAGLDAAGAEVERVGRGADGRIDLAAALALLAARGITTLLVEGGPVLQSALLVADLVDAVHRIAAPTTIDGDVMAPIDAASLAERFEPILSRRYGDDHWTEYWRDPCSQA</sequence>
<comment type="similarity">
    <text evidence="5 12">In the C-terminal section; belongs to the HTP reductase family.</text>
</comment>
<dbReference type="AlphaFoldDB" id="A0A934ISW3"/>
<dbReference type="InterPro" id="IPR002734">
    <property type="entry name" value="RibDG_C"/>
</dbReference>
<evidence type="ECO:0000256" key="4">
    <source>
        <dbReference type="ARBA" id="ARBA00005259"/>
    </source>
</evidence>
<dbReference type="InterPro" id="IPR002125">
    <property type="entry name" value="CMP_dCMP_dom"/>
</dbReference>
<dbReference type="GO" id="GO:0008703">
    <property type="term" value="F:5-amino-6-(5-phosphoribosylamino)uracil reductase activity"/>
    <property type="evidence" value="ECO:0007669"/>
    <property type="project" value="UniProtKB-EC"/>
</dbReference>
<feature type="domain" description="CMP/dCMP-type deaminase" evidence="16">
    <location>
        <begin position="5"/>
        <end position="130"/>
    </location>
</feature>
<evidence type="ECO:0000259" key="16">
    <source>
        <dbReference type="PROSITE" id="PS51747"/>
    </source>
</evidence>
<evidence type="ECO:0000256" key="11">
    <source>
        <dbReference type="ARBA" id="ARBA00023268"/>
    </source>
</evidence>
<organism evidence="17 18">
    <name type="scientific">Acuticoccus mangrovi</name>
    <dbReference type="NCBI Taxonomy" id="2796142"/>
    <lineage>
        <taxon>Bacteria</taxon>
        <taxon>Pseudomonadati</taxon>
        <taxon>Pseudomonadota</taxon>
        <taxon>Alphaproteobacteria</taxon>
        <taxon>Hyphomicrobiales</taxon>
        <taxon>Amorphaceae</taxon>
        <taxon>Acuticoccus</taxon>
    </lineage>
</organism>
<comment type="caution">
    <text evidence="17">The sequence shown here is derived from an EMBL/GenBank/DDBJ whole genome shotgun (WGS) entry which is preliminary data.</text>
</comment>
<keyword evidence="18" id="KW-1185">Reference proteome</keyword>
<comment type="catalytic activity">
    <reaction evidence="12">
        <text>5-amino-6-(5-phospho-D-ribitylamino)uracil + NADP(+) = 5-amino-6-(5-phospho-D-ribosylamino)uracil + NADPH + H(+)</text>
        <dbReference type="Rhea" id="RHEA:17845"/>
        <dbReference type="ChEBI" id="CHEBI:15378"/>
        <dbReference type="ChEBI" id="CHEBI:57783"/>
        <dbReference type="ChEBI" id="CHEBI:58349"/>
        <dbReference type="ChEBI" id="CHEBI:58421"/>
        <dbReference type="ChEBI" id="CHEBI:58453"/>
        <dbReference type="EC" id="1.1.1.193"/>
    </reaction>
</comment>
<comment type="cofactor">
    <cofactor evidence="12 15">
        <name>Zn(2+)</name>
        <dbReference type="ChEBI" id="CHEBI:29105"/>
    </cofactor>
    <text evidence="12 15">Binds 1 zinc ion.</text>
</comment>
<proteinExistence type="inferred from homology"/>
<evidence type="ECO:0000256" key="3">
    <source>
        <dbReference type="ARBA" id="ARBA00004910"/>
    </source>
</evidence>
<dbReference type="NCBIfam" id="TIGR00326">
    <property type="entry name" value="eubact_ribD"/>
    <property type="match status" value="1"/>
</dbReference>